<organism evidence="6 7">
    <name type="scientific">Vibrio hangzhouensis</name>
    <dbReference type="NCBI Taxonomy" id="462991"/>
    <lineage>
        <taxon>Bacteria</taxon>
        <taxon>Pseudomonadati</taxon>
        <taxon>Pseudomonadota</taxon>
        <taxon>Gammaproteobacteria</taxon>
        <taxon>Vibrionales</taxon>
        <taxon>Vibrionaceae</taxon>
        <taxon>Vibrio</taxon>
    </lineage>
</organism>
<dbReference type="AlphaFoldDB" id="A0A1H6BZA7"/>
<keyword evidence="4 5" id="KW-0448">Lipopolysaccharide biosynthesis</keyword>
<evidence type="ECO:0000256" key="5">
    <source>
        <dbReference type="HAMAP-Rule" id="MF_00057"/>
    </source>
</evidence>
<evidence type="ECO:0000256" key="1">
    <source>
        <dbReference type="ARBA" id="ARBA00004370"/>
    </source>
</evidence>
<gene>
    <name evidence="5" type="primary">kdsB</name>
    <name evidence="6" type="ORF">SAMN04488244_12812</name>
</gene>
<comment type="function">
    <text evidence="5">Activates KDO (a required 8-carbon sugar) for incorporation into bacterial lipopolysaccharide in Gram-negative bacteria.</text>
</comment>
<keyword evidence="7" id="KW-1185">Reference proteome</keyword>
<dbReference type="UniPathway" id="UPA00358">
    <property type="reaction ID" value="UER00476"/>
</dbReference>
<comment type="subcellular location">
    <subcellularLocation>
        <location evidence="5">Cytoplasm</location>
    </subcellularLocation>
    <subcellularLocation>
        <location evidence="1">Membrane</location>
    </subcellularLocation>
</comment>
<keyword evidence="2 5" id="KW-0808">Transferase</keyword>
<dbReference type="HAMAP" id="MF_00057">
    <property type="entry name" value="KdsB"/>
    <property type="match status" value="1"/>
</dbReference>
<dbReference type="GO" id="GO:0008690">
    <property type="term" value="F:3-deoxy-manno-octulosonate cytidylyltransferase activity"/>
    <property type="evidence" value="ECO:0007669"/>
    <property type="project" value="UniProtKB-UniRule"/>
</dbReference>
<comment type="catalytic activity">
    <reaction evidence="5">
        <text>3-deoxy-alpha-D-manno-oct-2-ulosonate + CTP = CMP-3-deoxy-beta-D-manno-octulosonate + diphosphate</text>
        <dbReference type="Rhea" id="RHEA:23448"/>
        <dbReference type="ChEBI" id="CHEBI:33019"/>
        <dbReference type="ChEBI" id="CHEBI:37563"/>
        <dbReference type="ChEBI" id="CHEBI:85986"/>
        <dbReference type="ChEBI" id="CHEBI:85987"/>
        <dbReference type="EC" id="2.7.7.38"/>
    </reaction>
</comment>
<dbReference type="Pfam" id="PF02348">
    <property type="entry name" value="CTP_transf_3"/>
    <property type="match status" value="1"/>
</dbReference>
<evidence type="ECO:0000256" key="4">
    <source>
        <dbReference type="ARBA" id="ARBA00022985"/>
    </source>
</evidence>
<dbReference type="InterPro" id="IPR029044">
    <property type="entry name" value="Nucleotide-diphossugar_trans"/>
</dbReference>
<dbReference type="NCBIfam" id="NF003952">
    <property type="entry name" value="PRK05450.1-5"/>
    <property type="match status" value="1"/>
</dbReference>
<dbReference type="OrthoDB" id="9815559at2"/>
<dbReference type="FunFam" id="3.90.550.10:FF:000011">
    <property type="entry name" value="3-deoxy-manno-octulosonate cytidylyltransferase"/>
    <property type="match status" value="1"/>
</dbReference>
<evidence type="ECO:0000256" key="3">
    <source>
        <dbReference type="ARBA" id="ARBA00022695"/>
    </source>
</evidence>
<comment type="pathway">
    <text evidence="5">Nucleotide-sugar biosynthesis; CMP-3-deoxy-D-manno-octulosonate biosynthesis; CMP-3-deoxy-D-manno-octulosonate from 3-deoxy-D-manno-octulosonate and CTP: step 1/1.</text>
</comment>
<dbReference type="NCBIfam" id="NF009905">
    <property type="entry name" value="PRK13368.1"/>
    <property type="match status" value="1"/>
</dbReference>
<dbReference type="PANTHER" id="PTHR42866">
    <property type="entry name" value="3-DEOXY-MANNO-OCTULOSONATE CYTIDYLYLTRANSFERASE"/>
    <property type="match status" value="1"/>
</dbReference>
<keyword evidence="5" id="KW-0963">Cytoplasm</keyword>
<dbReference type="NCBIfam" id="TIGR00466">
    <property type="entry name" value="kdsB"/>
    <property type="match status" value="1"/>
</dbReference>
<keyword evidence="3 5" id="KW-0548">Nucleotidyltransferase</keyword>
<dbReference type="NCBIfam" id="NF003950">
    <property type="entry name" value="PRK05450.1-3"/>
    <property type="match status" value="1"/>
</dbReference>
<dbReference type="InterPro" id="IPR003329">
    <property type="entry name" value="Cytidylyl_trans"/>
</dbReference>
<dbReference type="GO" id="GO:0033468">
    <property type="term" value="P:CMP-keto-3-deoxy-D-manno-octulosonic acid biosynthetic process"/>
    <property type="evidence" value="ECO:0007669"/>
    <property type="project" value="UniProtKB-UniRule"/>
</dbReference>
<dbReference type="CDD" id="cd02517">
    <property type="entry name" value="CMP-KDO-Synthetase"/>
    <property type="match status" value="1"/>
</dbReference>
<accession>A0A1H6BZA7</accession>
<dbReference type="GO" id="GO:0005829">
    <property type="term" value="C:cytosol"/>
    <property type="evidence" value="ECO:0007669"/>
    <property type="project" value="TreeGrafter"/>
</dbReference>
<protein>
    <recommendedName>
        <fullName evidence="5">3-deoxy-manno-octulosonate cytidylyltransferase</fullName>
        <ecNumber evidence="5">2.7.7.38</ecNumber>
    </recommendedName>
    <alternativeName>
        <fullName evidence="5">CMP-2-keto-3-deoxyoctulosonic acid synthase</fullName>
        <shortName evidence="5">CKS</shortName>
        <shortName evidence="5">CMP-KDO synthase</shortName>
    </alternativeName>
</protein>
<dbReference type="EMBL" id="FNVG01000028">
    <property type="protein sequence ID" value="SEG66028.1"/>
    <property type="molecule type" value="Genomic_DNA"/>
</dbReference>
<dbReference type="GO" id="GO:0009103">
    <property type="term" value="P:lipopolysaccharide biosynthetic process"/>
    <property type="evidence" value="ECO:0007669"/>
    <property type="project" value="UniProtKB-UniRule"/>
</dbReference>
<proteinExistence type="inferred from homology"/>
<comment type="similarity">
    <text evidence="5">Belongs to the KdsB family.</text>
</comment>
<reference evidence="7" key="1">
    <citation type="submission" date="2016-10" db="EMBL/GenBank/DDBJ databases">
        <authorList>
            <person name="Varghese N."/>
            <person name="Submissions S."/>
        </authorList>
    </citation>
    <scope>NUCLEOTIDE SEQUENCE [LARGE SCALE GENOMIC DNA]</scope>
    <source>
        <strain evidence="7">CGMCC 1.7062</strain>
    </source>
</reference>
<dbReference type="Gene3D" id="3.90.550.10">
    <property type="entry name" value="Spore Coat Polysaccharide Biosynthesis Protein SpsA, Chain A"/>
    <property type="match status" value="1"/>
</dbReference>
<dbReference type="EC" id="2.7.7.38" evidence="5"/>
<sequence length="249" mass="27475">MSTELKVVIPARFGSSRLPGKPLLQLCGKPIFWHVFQRAVEAGVSPEDIVVATDDDRIFSKASQLSIPCVMTDADHASGTDRLNEVATQLGWDDETLVINVQGDEPLIPSSLIRQLIAFTKESSLFDITTAISPIHSIEDVNNPNIVKVAMGQCSRAVYFSRSAIPFNRDQPESIDSVFRHIGIYAYSVKILRKFCQSPESTVEQLEKLEQLRALSNGLSIGATIVEHAPPHGIDTEQDYLNVKAIMEN</sequence>
<evidence type="ECO:0000313" key="6">
    <source>
        <dbReference type="EMBL" id="SEG66028.1"/>
    </source>
</evidence>
<dbReference type="GO" id="GO:0016020">
    <property type="term" value="C:membrane"/>
    <property type="evidence" value="ECO:0007669"/>
    <property type="project" value="UniProtKB-SubCell"/>
</dbReference>
<dbReference type="InterPro" id="IPR004528">
    <property type="entry name" value="KdsB"/>
</dbReference>
<dbReference type="SUPFAM" id="SSF53448">
    <property type="entry name" value="Nucleotide-diphospho-sugar transferases"/>
    <property type="match status" value="1"/>
</dbReference>
<name>A0A1H6BZA7_9VIBR</name>
<dbReference type="Proteomes" id="UP000236721">
    <property type="component" value="Unassembled WGS sequence"/>
</dbReference>
<dbReference type="PANTHER" id="PTHR42866:SF2">
    <property type="entry name" value="3-DEOXY-MANNO-OCTULOSONATE CYTIDYLYLTRANSFERASE, MITOCHONDRIAL"/>
    <property type="match status" value="1"/>
</dbReference>
<evidence type="ECO:0000313" key="7">
    <source>
        <dbReference type="Proteomes" id="UP000236721"/>
    </source>
</evidence>
<dbReference type="RefSeq" id="WP_103882070.1">
    <property type="nucleotide sequence ID" value="NZ_FNVG01000028.1"/>
</dbReference>
<evidence type="ECO:0000256" key="2">
    <source>
        <dbReference type="ARBA" id="ARBA00022679"/>
    </source>
</evidence>